<dbReference type="Pfam" id="PF13266">
    <property type="entry name" value="DUF4057"/>
    <property type="match status" value="1"/>
</dbReference>
<evidence type="ECO:0000313" key="3">
    <source>
        <dbReference type="EMBL" id="WOK93332.1"/>
    </source>
</evidence>
<sequence>MDGGGIFAAHNGDEQPKPENSIRTLGYDINSQIYQQRVDAINKISFSGNETISGMKPVPQAWVAKQRELNGTLLDDSESRLTKQLSGAKSREVSGHDIFAPPQEVFMKLLPQQNLKMNDKGQRGTIGRNFQRTPTGFPNNLLFGEESVVKTTKNIHAQKVAELTGNGIFKDNAQQGSAERKVSKAKLKEMSGDDIFADKKAPSRDYLGGVRKPPGGGSSITLV</sequence>
<evidence type="ECO:0000313" key="4">
    <source>
        <dbReference type="Proteomes" id="UP001327560"/>
    </source>
</evidence>
<feature type="region of interest" description="Disordered" evidence="1">
    <location>
        <begin position="201"/>
        <end position="223"/>
    </location>
</feature>
<protein>
    <recommendedName>
        <fullName evidence="2">DUF4057 domain-containing protein</fullName>
    </recommendedName>
</protein>
<evidence type="ECO:0000259" key="2">
    <source>
        <dbReference type="Pfam" id="PF13266"/>
    </source>
</evidence>
<evidence type="ECO:0000256" key="1">
    <source>
        <dbReference type="SAM" id="MobiDB-lite"/>
    </source>
</evidence>
<feature type="compositionally biased region" description="Gly residues" evidence="1">
    <location>
        <begin position="214"/>
        <end position="223"/>
    </location>
</feature>
<proteinExistence type="predicted"/>
<reference evidence="3 4" key="1">
    <citation type="submission" date="2023-10" db="EMBL/GenBank/DDBJ databases">
        <title>Chromosome-scale genome assembly provides insights into flower coloration mechanisms of Canna indica.</title>
        <authorList>
            <person name="Li C."/>
        </authorList>
    </citation>
    <scope>NUCLEOTIDE SEQUENCE [LARGE SCALE GENOMIC DNA]</scope>
    <source>
        <tissue evidence="3">Flower</tissue>
    </source>
</reference>
<accession>A0AAQ3JQ90</accession>
<keyword evidence="4" id="KW-1185">Reference proteome</keyword>
<dbReference type="EMBL" id="CP136890">
    <property type="protein sequence ID" value="WOK93332.1"/>
    <property type="molecule type" value="Genomic_DNA"/>
</dbReference>
<gene>
    <name evidence="3" type="ORF">Cni_G02029</name>
</gene>
<dbReference type="AlphaFoldDB" id="A0AAQ3JQ90"/>
<feature type="domain" description="DUF4057" evidence="2">
    <location>
        <begin position="1"/>
        <end position="220"/>
    </location>
</feature>
<dbReference type="PANTHER" id="PTHR31132">
    <property type="entry name" value="N-LYSINE METHYLTRANSFERASE"/>
    <property type="match status" value="1"/>
</dbReference>
<name>A0AAQ3JQ90_9LILI</name>
<dbReference type="InterPro" id="IPR025131">
    <property type="entry name" value="DUF4057"/>
</dbReference>
<organism evidence="3 4">
    <name type="scientific">Canna indica</name>
    <name type="common">Indian-shot</name>
    <dbReference type="NCBI Taxonomy" id="4628"/>
    <lineage>
        <taxon>Eukaryota</taxon>
        <taxon>Viridiplantae</taxon>
        <taxon>Streptophyta</taxon>
        <taxon>Embryophyta</taxon>
        <taxon>Tracheophyta</taxon>
        <taxon>Spermatophyta</taxon>
        <taxon>Magnoliopsida</taxon>
        <taxon>Liliopsida</taxon>
        <taxon>Zingiberales</taxon>
        <taxon>Cannaceae</taxon>
        <taxon>Canna</taxon>
    </lineage>
</organism>
<dbReference type="PANTHER" id="PTHR31132:SF2">
    <property type="entry name" value="HEMATOLOGICAL_NEUROLOGICAL-LIKE PROTEIN"/>
    <property type="match status" value="1"/>
</dbReference>
<dbReference type="Proteomes" id="UP001327560">
    <property type="component" value="Chromosome 1"/>
</dbReference>